<reference evidence="2" key="2">
    <citation type="journal article" date="2015" name="Data Brief">
        <title>Shoot transcriptome of the giant reed, Arundo donax.</title>
        <authorList>
            <person name="Barrero R.A."/>
            <person name="Guerrero F.D."/>
            <person name="Moolhuijzen P."/>
            <person name="Goolsby J.A."/>
            <person name="Tidwell J."/>
            <person name="Bellgard S.E."/>
            <person name="Bellgard M.I."/>
        </authorList>
    </citation>
    <scope>NUCLEOTIDE SEQUENCE</scope>
    <source>
        <tissue evidence="2">Shoot tissue taken approximately 20 cm above the soil surface</tissue>
    </source>
</reference>
<sequence length="23" mass="2570">MMHDLLVNFAFTIVCLFKGIISG</sequence>
<accession>A0A0A9AZ80</accession>
<proteinExistence type="predicted"/>
<keyword evidence="1" id="KW-1133">Transmembrane helix</keyword>
<dbReference type="AlphaFoldDB" id="A0A0A9AZ80"/>
<evidence type="ECO:0000313" key="2">
    <source>
        <dbReference type="EMBL" id="JAD55173.1"/>
    </source>
</evidence>
<keyword evidence="1" id="KW-0472">Membrane</keyword>
<keyword evidence="1" id="KW-0812">Transmembrane</keyword>
<dbReference type="EMBL" id="GBRH01242722">
    <property type="protein sequence ID" value="JAD55173.1"/>
    <property type="molecule type" value="Transcribed_RNA"/>
</dbReference>
<protein>
    <submittedName>
        <fullName evidence="2">Uncharacterized protein</fullName>
    </submittedName>
</protein>
<organism evidence="2">
    <name type="scientific">Arundo donax</name>
    <name type="common">Giant reed</name>
    <name type="synonym">Donax arundinaceus</name>
    <dbReference type="NCBI Taxonomy" id="35708"/>
    <lineage>
        <taxon>Eukaryota</taxon>
        <taxon>Viridiplantae</taxon>
        <taxon>Streptophyta</taxon>
        <taxon>Embryophyta</taxon>
        <taxon>Tracheophyta</taxon>
        <taxon>Spermatophyta</taxon>
        <taxon>Magnoliopsida</taxon>
        <taxon>Liliopsida</taxon>
        <taxon>Poales</taxon>
        <taxon>Poaceae</taxon>
        <taxon>PACMAD clade</taxon>
        <taxon>Arundinoideae</taxon>
        <taxon>Arundineae</taxon>
        <taxon>Arundo</taxon>
    </lineage>
</organism>
<feature type="transmembrane region" description="Helical" evidence="1">
    <location>
        <begin position="6"/>
        <end position="21"/>
    </location>
</feature>
<evidence type="ECO:0000256" key="1">
    <source>
        <dbReference type="SAM" id="Phobius"/>
    </source>
</evidence>
<reference evidence="2" key="1">
    <citation type="submission" date="2014-09" db="EMBL/GenBank/DDBJ databases">
        <authorList>
            <person name="Magalhaes I.L.F."/>
            <person name="Oliveira U."/>
            <person name="Santos F.R."/>
            <person name="Vidigal T.H.D.A."/>
            <person name="Brescovit A.D."/>
            <person name="Santos A.J."/>
        </authorList>
    </citation>
    <scope>NUCLEOTIDE SEQUENCE</scope>
    <source>
        <tissue evidence="2">Shoot tissue taken approximately 20 cm above the soil surface</tissue>
    </source>
</reference>
<name>A0A0A9AZ80_ARUDO</name>